<dbReference type="AlphaFoldDB" id="A0A2R6W7Q2"/>
<dbReference type="EMBL" id="KZ772805">
    <property type="protein sequence ID" value="PTQ29881.1"/>
    <property type="molecule type" value="Genomic_DNA"/>
</dbReference>
<proteinExistence type="predicted"/>
<gene>
    <name evidence="1" type="ORF">MARPO_0133s0028</name>
</gene>
<reference evidence="2" key="1">
    <citation type="journal article" date="2017" name="Cell">
        <title>Insights into land plant evolution garnered from the Marchantia polymorpha genome.</title>
        <authorList>
            <person name="Bowman J.L."/>
            <person name="Kohchi T."/>
            <person name="Yamato K.T."/>
            <person name="Jenkins J."/>
            <person name="Shu S."/>
            <person name="Ishizaki K."/>
            <person name="Yamaoka S."/>
            <person name="Nishihama R."/>
            <person name="Nakamura Y."/>
            <person name="Berger F."/>
            <person name="Adam C."/>
            <person name="Aki S.S."/>
            <person name="Althoff F."/>
            <person name="Araki T."/>
            <person name="Arteaga-Vazquez M.A."/>
            <person name="Balasubrmanian S."/>
            <person name="Barry K."/>
            <person name="Bauer D."/>
            <person name="Boehm C.R."/>
            <person name="Briginshaw L."/>
            <person name="Caballero-Perez J."/>
            <person name="Catarino B."/>
            <person name="Chen F."/>
            <person name="Chiyoda S."/>
            <person name="Chovatia M."/>
            <person name="Davies K.M."/>
            <person name="Delmans M."/>
            <person name="Demura T."/>
            <person name="Dierschke T."/>
            <person name="Dolan L."/>
            <person name="Dorantes-Acosta A.E."/>
            <person name="Eklund D.M."/>
            <person name="Florent S.N."/>
            <person name="Flores-Sandoval E."/>
            <person name="Fujiyama A."/>
            <person name="Fukuzawa H."/>
            <person name="Galik B."/>
            <person name="Grimanelli D."/>
            <person name="Grimwood J."/>
            <person name="Grossniklaus U."/>
            <person name="Hamada T."/>
            <person name="Haseloff J."/>
            <person name="Hetherington A.J."/>
            <person name="Higo A."/>
            <person name="Hirakawa Y."/>
            <person name="Hundley H.N."/>
            <person name="Ikeda Y."/>
            <person name="Inoue K."/>
            <person name="Inoue S.I."/>
            <person name="Ishida S."/>
            <person name="Jia Q."/>
            <person name="Kakita M."/>
            <person name="Kanazawa T."/>
            <person name="Kawai Y."/>
            <person name="Kawashima T."/>
            <person name="Kennedy M."/>
            <person name="Kinose K."/>
            <person name="Kinoshita T."/>
            <person name="Kohara Y."/>
            <person name="Koide E."/>
            <person name="Komatsu K."/>
            <person name="Kopischke S."/>
            <person name="Kubo M."/>
            <person name="Kyozuka J."/>
            <person name="Lagercrantz U."/>
            <person name="Lin S.S."/>
            <person name="Lindquist E."/>
            <person name="Lipzen A.M."/>
            <person name="Lu C.W."/>
            <person name="De Luna E."/>
            <person name="Martienssen R.A."/>
            <person name="Minamino N."/>
            <person name="Mizutani M."/>
            <person name="Mizutani M."/>
            <person name="Mochizuki N."/>
            <person name="Monte I."/>
            <person name="Mosher R."/>
            <person name="Nagasaki H."/>
            <person name="Nakagami H."/>
            <person name="Naramoto S."/>
            <person name="Nishitani K."/>
            <person name="Ohtani M."/>
            <person name="Okamoto T."/>
            <person name="Okumura M."/>
            <person name="Phillips J."/>
            <person name="Pollak B."/>
            <person name="Reinders A."/>
            <person name="Rovekamp M."/>
            <person name="Sano R."/>
            <person name="Sawa S."/>
            <person name="Schmid M.W."/>
            <person name="Shirakawa M."/>
            <person name="Solano R."/>
            <person name="Spunde A."/>
            <person name="Suetsugu N."/>
            <person name="Sugano S."/>
            <person name="Sugiyama A."/>
            <person name="Sun R."/>
            <person name="Suzuki Y."/>
            <person name="Takenaka M."/>
            <person name="Takezawa D."/>
            <person name="Tomogane H."/>
            <person name="Tsuzuki M."/>
            <person name="Ueda T."/>
            <person name="Umeda M."/>
            <person name="Ward J.M."/>
            <person name="Watanabe Y."/>
            <person name="Yazaki K."/>
            <person name="Yokoyama R."/>
            <person name="Yoshitake Y."/>
            <person name="Yotsui I."/>
            <person name="Zachgo S."/>
            <person name="Schmutz J."/>
        </authorList>
    </citation>
    <scope>NUCLEOTIDE SEQUENCE [LARGE SCALE GENOMIC DNA]</scope>
    <source>
        <strain evidence="2">Tak-1</strain>
    </source>
</reference>
<evidence type="ECO:0000313" key="1">
    <source>
        <dbReference type="EMBL" id="PTQ29881.1"/>
    </source>
</evidence>
<dbReference type="Gramene" id="Mp5g03590.1">
    <property type="protein sequence ID" value="Mp5g03590.1.cds"/>
    <property type="gene ID" value="Mp5g03590"/>
</dbReference>
<protein>
    <submittedName>
        <fullName evidence="1">Uncharacterized protein</fullName>
    </submittedName>
</protein>
<accession>A0A2R6W7Q2</accession>
<organism evidence="1 2">
    <name type="scientific">Marchantia polymorpha</name>
    <name type="common">Common liverwort</name>
    <name type="synonym">Marchantia aquatica</name>
    <dbReference type="NCBI Taxonomy" id="3197"/>
    <lineage>
        <taxon>Eukaryota</taxon>
        <taxon>Viridiplantae</taxon>
        <taxon>Streptophyta</taxon>
        <taxon>Embryophyta</taxon>
        <taxon>Marchantiophyta</taxon>
        <taxon>Marchantiopsida</taxon>
        <taxon>Marchantiidae</taxon>
        <taxon>Marchantiales</taxon>
        <taxon>Marchantiaceae</taxon>
        <taxon>Marchantia</taxon>
    </lineage>
</organism>
<keyword evidence="2" id="KW-1185">Reference proteome</keyword>
<name>A0A2R6W7Q2_MARPO</name>
<dbReference type="Proteomes" id="UP000244005">
    <property type="component" value="Unassembled WGS sequence"/>
</dbReference>
<evidence type="ECO:0000313" key="2">
    <source>
        <dbReference type="Proteomes" id="UP000244005"/>
    </source>
</evidence>
<sequence>MRLLEGGADPKTKLLSTLRNRETTTPNEITVDKVLVQPKAMVIRSGGGNVKVHRSSSYGAPRSVRVLGQLVCWSRLDQSPGDTCQVLSSRLTSLLL</sequence>